<gene>
    <name evidence="5" type="ORF">OIU84_002241</name>
</gene>
<keyword evidence="3" id="KW-0472">Membrane</keyword>
<dbReference type="InterPro" id="IPR002110">
    <property type="entry name" value="Ankyrin_rpt"/>
</dbReference>
<keyword evidence="1" id="KW-0040">ANK repeat</keyword>
<reference evidence="5 6" key="1">
    <citation type="journal article" date="2023" name="Int. J. Mol. Sci.">
        <title>De Novo Assembly and Annotation of 11 Diverse Shrub Willow (Salix) Genomes Reveals Novel Gene Organization in Sex-Linked Regions.</title>
        <authorList>
            <person name="Hyden B."/>
            <person name="Feng K."/>
            <person name="Yates T.B."/>
            <person name="Jawdy S."/>
            <person name="Cereghino C."/>
            <person name="Smart L.B."/>
            <person name="Muchero W."/>
        </authorList>
    </citation>
    <scope>NUCLEOTIDE SEQUENCE [LARGE SCALE GENOMIC DNA]</scope>
    <source>
        <tissue evidence="5">Shoot tip</tissue>
    </source>
</reference>
<dbReference type="EMBL" id="JAPFFJ010000011">
    <property type="protein sequence ID" value="KAJ6416351.1"/>
    <property type="molecule type" value="Genomic_DNA"/>
</dbReference>
<proteinExistence type="predicted"/>
<keyword evidence="3" id="KW-0812">Transmembrane</keyword>
<evidence type="ECO:0000313" key="5">
    <source>
        <dbReference type="EMBL" id="KAJ6416351.1"/>
    </source>
</evidence>
<dbReference type="PROSITE" id="PS50297">
    <property type="entry name" value="ANK_REP_REGION"/>
    <property type="match status" value="1"/>
</dbReference>
<dbReference type="PANTHER" id="PTHR24177:SF331">
    <property type="entry name" value="PGG DOMAIN-CONTAINING PROTEIN"/>
    <property type="match status" value="1"/>
</dbReference>
<evidence type="ECO:0000256" key="1">
    <source>
        <dbReference type="PROSITE-ProRule" id="PRU00023"/>
    </source>
</evidence>
<evidence type="ECO:0000313" key="6">
    <source>
        <dbReference type="Proteomes" id="UP001162972"/>
    </source>
</evidence>
<accession>A0AAD6P548</accession>
<dbReference type="InterPro" id="IPR036770">
    <property type="entry name" value="Ankyrin_rpt-contain_sf"/>
</dbReference>
<comment type="caution">
    <text evidence="5">The sequence shown here is derived from an EMBL/GenBank/DDBJ whole genome shotgun (WGS) entry which is preliminary data.</text>
</comment>
<dbReference type="Pfam" id="PF13962">
    <property type="entry name" value="PGG"/>
    <property type="match status" value="1"/>
</dbReference>
<feature type="transmembrane region" description="Helical" evidence="3">
    <location>
        <begin position="688"/>
        <end position="709"/>
    </location>
</feature>
<dbReference type="Pfam" id="PF12796">
    <property type="entry name" value="Ank_2"/>
    <property type="match status" value="1"/>
</dbReference>
<dbReference type="GO" id="GO:0016020">
    <property type="term" value="C:membrane"/>
    <property type="evidence" value="ECO:0007669"/>
    <property type="project" value="TreeGrafter"/>
</dbReference>
<organism evidence="5 6">
    <name type="scientific">Salix udensis</name>
    <dbReference type="NCBI Taxonomy" id="889485"/>
    <lineage>
        <taxon>Eukaryota</taxon>
        <taxon>Viridiplantae</taxon>
        <taxon>Streptophyta</taxon>
        <taxon>Embryophyta</taxon>
        <taxon>Tracheophyta</taxon>
        <taxon>Spermatophyta</taxon>
        <taxon>Magnoliopsida</taxon>
        <taxon>eudicotyledons</taxon>
        <taxon>Gunneridae</taxon>
        <taxon>Pentapetalae</taxon>
        <taxon>rosids</taxon>
        <taxon>fabids</taxon>
        <taxon>Malpighiales</taxon>
        <taxon>Salicaceae</taxon>
        <taxon>Saliceae</taxon>
        <taxon>Salix</taxon>
    </lineage>
</organism>
<dbReference type="Proteomes" id="UP001162972">
    <property type="component" value="Chromosome 11"/>
</dbReference>
<dbReference type="SMART" id="SM00248">
    <property type="entry name" value="ANK"/>
    <property type="match status" value="5"/>
</dbReference>
<feature type="repeat" description="ANK" evidence="1">
    <location>
        <begin position="120"/>
        <end position="152"/>
    </location>
</feature>
<feature type="region of interest" description="Disordered" evidence="2">
    <location>
        <begin position="320"/>
        <end position="348"/>
    </location>
</feature>
<dbReference type="PROSITE" id="PS50088">
    <property type="entry name" value="ANK_REPEAT"/>
    <property type="match status" value="2"/>
</dbReference>
<feature type="transmembrane region" description="Helical" evidence="3">
    <location>
        <begin position="612"/>
        <end position="636"/>
    </location>
</feature>
<feature type="compositionally biased region" description="Basic and acidic residues" evidence="2">
    <location>
        <begin position="323"/>
        <end position="334"/>
    </location>
</feature>
<dbReference type="SUPFAM" id="SSF48403">
    <property type="entry name" value="Ankyrin repeat"/>
    <property type="match status" value="2"/>
</dbReference>
<protein>
    <recommendedName>
        <fullName evidence="4">PGG domain-containing protein</fullName>
    </recommendedName>
</protein>
<feature type="transmembrane region" description="Helical" evidence="3">
    <location>
        <begin position="656"/>
        <end position="681"/>
    </location>
</feature>
<name>A0AAD6P548_9ROSI</name>
<dbReference type="Gene3D" id="1.25.40.20">
    <property type="entry name" value="Ankyrin repeat-containing domain"/>
    <property type="match status" value="2"/>
</dbReference>
<evidence type="ECO:0000256" key="2">
    <source>
        <dbReference type="SAM" id="MobiDB-lite"/>
    </source>
</evidence>
<sequence>MDIPERENMDSEEILETIYIAAMNGNWKGMVGFYKNNVEYLFSPVTLSSDTGLHLAVHSNTEEPLKDLLEIMKGMEFLLTHSKNKFGNTVLHEATIYGNYEAVRLLVERCPDLLKEKNYYGETPLFTAAAFGEAEIVEFLFRSEPEQCVNDECSQLLEIHRQRGDGLSILSAAIIGQHFETALLLLEVDDLLHDLKDEDGRTALQYLADMPSAFKSGYSMGIFETLLYCCLPVIRHHKVKLKLQTGDQAGQSATGDLERGSGSSLERNQRGGLLNYLKAPKVGCWPAWLERFWNQKIKHDFALRLAKILIKKDKSWKSVSKTEAGHQKKGKEEEQGMGGGGNEKGENEFSYLGQTSEITSKSKELEEVQHPTEQHSVMNSSLTSNEQISLFLATGNGIEEIVRGIIKQYPHAIKKFNVKNSSLTREERIPLFLATRNGIEEIVRETIKLYPHAVEKLNDKGQTILDVSVMHRKKKIFSLVTQQKIPLARLHRVLDLEGNTLLHHVADMEHYRGGTKPGPALQLQEELQWFEQVQKVIPSHYATLQNKTGKTADDLFKESHKEQLENAQKWIKETTQSCSTVAALVATVVFAAAYTVPGGSDENGKPNFITSPYFLVFTVSDVFSLASSLTSLVVFLSLLTSPFDLKEFHFSLPRKLLFGFTFLFFAVITTMLSFGATILILIQSERKLTTLLLSIAAFLPVLVFAIMQFRLYVSFMGSTFNIQKITEKLCQYFMSLAYNGGKSSVELINMGDLTSTEAIPFEPLL</sequence>
<dbReference type="PANTHER" id="PTHR24177">
    <property type="entry name" value="CASKIN"/>
    <property type="match status" value="1"/>
</dbReference>
<evidence type="ECO:0000256" key="3">
    <source>
        <dbReference type="SAM" id="Phobius"/>
    </source>
</evidence>
<feature type="repeat" description="ANK" evidence="1">
    <location>
        <begin position="86"/>
        <end position="118"/>
    </location>
</feature>
<feature type="transmembrane region" description="Helical" evidence="3">
    <location>
        <begin position="581"/>
        <end position="600"/>
    </location>
</feature>
<keyword evidence="6" id="KW-1185">Reference proteome</keyword>
<dbReference type="AlphaFoldDB" id="A0AAD6P548"/>
<feature type="domain" description="PGG" evidence="4">
    <location>
        <begin position="569"/>
        <end position="679"/>
    </location>
</feature>
<evidence type="ECO:0000259" key="4">
    <source>
        <dbReference type="Pfam" id="PF13962"/>
    </source>
</evidence>
<dbReference type="InterPro" id="IPR026961">
    <property type="entry name" value="PGG_dom"/>
</dbReference>
<keyword evidence="3" id="KW-1133">Transmembrane helix</keyword>